<dbReference type="InterPro" id="IPR017853">
    <property type="entry name" value="GH"/>
</dbReference>
<feature type="domain" description="Glycoside hydrolase family 31 TIM barrel" evidence="3">
    <location>
        <begin position="10"/>
        <end position="106"/>
    </location>
</feature>
<evidence type="ECO:0000313" key="6">
    <source>
        <dbReference type="RefSeq" id="XP_014665001.1"/>
    </source>
</evidence>
<keyword evidence="5" id="KW-1185">Reference proteome</keyword>
<evidence type="ECO:0000256" key="1">
    <source>
        <dbReference type="ARBA" id="ARBA00007806"/>
    </source>
</evidence>
<dbReference type="InterPro" id="IPR048395">
    <property type="entry name" value="Glyco_hydro_31_C"/>
</dbReference>
<keyword evidence="2" id="KW-0378">Hydrolase</keyword>
<evidence type="ECO:0000256" key="2">
    <source>
        <dbReference type="RuleBase" id="RU361185"/>
    </source>
</evidence>
<sequence length="296" mass="33285">MPHLCRYDIALEAATGKRGLVVSRSTFPTSGTSSGHWLGDNYSSWAQLRVSIIGLLEFNMFGIPYIGADICGFFLDSTADLCQRWMQLGAFYTYSRNHNSLDQIVRVRTHPFGVIAAIGNADDASGQLFWDDGESIGTIEAGKLYLAQFNVKQEVASGTLMMTLVTNDITDEMTNRTMSDIRVLGVPYEPTTVDVAGESHDQFTYNKLSQGETSVDVYFPDDRWYDYYTGQQVARVGVVRVSAPRDHIPLFVRGGNVLPTQRPDKSTVFRKHRDFVFMIDLGYQVAPAYDHDYYIY</sequence>
<organism evidence="5 6">
    <name type="scientific">Priapulus caudatus</name>
    <name type="common">Priapulid worm</name>
    <dbReference type="NCBI Taxonomy" id="37621"/>
    <lineage>
        <taxon>Eukaryota</taxon>
        <taxon>Metazoa</taxon>
        <taxon>Ecdysozoa</taxon>
        <taxon>Scalidophora</taxon>
        <taxon>Priapulida</taxon>
        <taxon>Priapulimorpha</taxon>
        <taxon>Priapulimorphida</taxon>
        <taxon>Priapulidae</taxon>
        <taxon>Priapulus</taxon>
    </lineage>
</organism>
<dbReference type="Gene3D" id="3.20.20.80">
    <property type="entry name" value="Glycosidases"/>
    <property type="match status" value="1"/>
</dbReference>
<evidence type="ECO:0000313" key="5">
    <source>
        <dbReference type="Proteomes" id="UP000695022"/>
    </source>
</evidence>
<dbReference type="Pfam" id="PF01055">
    <property type="entry name" value="Glyco_hydro_31_2nd"/>
    <property type="match status" value="1"/>
</dbReference>
<dbReference type="Pfam" id="PF21365">
    <property type="entry name" value="Glyco_hydro_31_3rd"/>
    <property type="match status" value="1"/>
</dbReference>
<dbReference type="InterPro" id="IPR000322">
    <property type="entry name" value="Glyco_hydro_31_TIM"/>
</dbReference>
<comment type="similarity">
    <text evidence="1 2">Belongs to the glycosyl hydrolase 31 family.</text>
</comment>
<dbReference type="PANTHER" id="PTHR22762">
    <property type="entry name" value="ALPHA-GLUCOSIDASE"/>
    <property type="match status" value="1"/>
</dbReference>
<dbReference type="PANTHER" id="PTHR22762:SF133">
    <property type="entry name" value="P-TYPE DOMAIN-CONTAINING PROTEIN"/>
    <property type="match status" value="1"/>
</dbReference>
<dbReference type="SUPFAM" id="SSF51011">
    <property type="entry name" value="Glycosyl hydrolase domain"/>
    <property type="match status" value="1"/>
</dbReference>
<dbReference type="Gene3D" id="2.60.40.1180">
    <property type="entry name" value="Golgi alpha-mannosidase II"/>
    <property type="match status" value="1"/>
</dbReference>
<proteinExistence type="inferred from homology"/>
<gene>
    <name evidence="6" type="primary">LOC106807227</name>
</gene>
<keyword evidence="2" id="KW-0326">Glycosidase</keyword>
<dbReference type="RefSeq" id="XP_014665001.1">
    <property type="nucleotide sequence ID" value="XM_014809515.1"/>
</dbReference>
<evidence type="ECO:0000259" key="3">
    <source>
        <dbReference type="Pfam" id="PF01055"/>
    </source>
</evidence>
<evidence type="ECO:0000259" key="4">
    <source>
        <dbReference type="Pfam" id="PF21365"/>
    </source>
</evidence>
<protein>
    <submittedName>
        <fullName evidence="6">Sucrase-isomaltase, intestinal-like</fullName>
    </submittedName>
</protein>
<dbReference type="GeneID" id="106807227"/>
<name>A0ABM1DYI0_PRICU</name>
<dbReference type="SUPFAM" id="SSF51445">
    <property type="entry name" value="(Trans)glycosidases"/>
    <property type="match status" value="1"/>
</dbReference>
<accession>A0ABM1DYI0</accession>
<dbReference type="InterPro" id="IPR013780">
    <property type="entry name" value="Glyco_hydro_b"/>
</dbReference>
<dbReference type="Proteomes" id="UP000695022">
    <property type="component" value="Unplaced"/>
</dbReference>
<reference evidence="6" key="1">
    <citation type="submission" date="2025-08" db="UniProtKB">
        <authorList>
            <consortium name="RefSeq"/>
        </authorList>
    </citation>
    <scope>IDENTIFICATION</scope>
</reference>
<feature type="domain" description="Glycosyl hydrolase family 31 C-terminal" evidence="4">
    <location>
        <begin position="209"/>
        <end position="258"/>
    </location>
</feature>